<keyword evidence="3" id="KW-1185">Reference proteome</keyword>
<name>A0A4Q0A0W2_9FUNG</name>
<dbReference type="EMBL" id="ML002276">
    <property type="protein sequence ID" value="RKP39368.1"/>
    <property type="molecule type" value="Genomic_DNA"/>
</dbReference>
<feature type="region of interest" description="Disordered" evidence="1">
    <location>
        <begin position="74"/>
        <end position="104"/>
    </location>
</feature>
<dbReference type="Proteomes" id="UP000268162">
    <property type="component" value="Unassembled WGS sequence"/>
</dbReference>
<accession>A0A4Q0A0W2</accession>
<evidence type="ECO:0000256" key="1">
    <source>
        <dbReference type="SAM" id="MobiDB-lite"/>
    </source>
</evidence>
<gene>
    <name evidence="2" type="ORF">BJ085DRAFT_37781</name>
</gene>
<dbReference type="AlphaFoldDB" id="A0A4Q0A0W2"/>
<reference evidence="3" key="1">
    <citation type="journal article" date="2018" name="Nat. Microbiol.">
        <title>Leveraging single-cell genomics to expand the fungal tree of life.</title>
        <authorList>
            <person name="Ahrendt S.R."/>
            <person name="Quandt C.A."/>
            <person name="Ciobanu D."/>
            <person name="Clum A."/>
            <person name="Salamov A."/>
            <person name="Andreopoulos B."/>
            <person name="Cheng J.F."/>
            <person name="Woyke T."/>
            <person name="Pelin A."/>
            <person name="Henrissat B."/>
            <person name="Reynolds N.K."/>
            <person name="Benny G.L."/>
            <person name="Smith M.E."/>
            <person name="James T.Y."/>
            <person name="Grigoriev I.V."/>
        </authorList>
    </citation>
    <scope>NUCLEOTIDE SEQUENCE [LARGE SCALE GENOMIC DNA]</scope>
    <source>
        <strain evidence="3">RSA 468</strain>
    </source>
</reference>
<dbReference type="OrthoDB" id="72819at2759"/>
<protein>
    <submittedName>
        <fullName evidence="2">Uncharacterized protein</fullName>
    </submittedName>
</protein>
<organism evidence="2 3">
    <name type="scientific">Dimargaris cristalligena</name>
    <dbReference type="NCBI Taxonomy" id="215637"/>
    <lineage>
        <taxon>Eukaryota</taxon>
        <taxon>Fungi</taxon>
        <taxon>Fungi incertae sedis</taxon>
        <taxon>Zoopagomycota</taxon>
        <taxon>Kickxellomycotina</taxon>
        <taxon>Dimargaritomycetes</taxon>
        <taxon>Dimargaritales</taxon>
        <taxon>Dimargaritaceae</taxon>
        <taxon>Dimargaris</taxon>
    </lineage>
</organism>
<feature type="compositionally biased region" description="Basic and acidic residues" evidence="1">
    <location>
        <begin position="76"/>
        <end position="104"/>
    </location>
</feature>
<sequence>MSELDRLNSELQALLQDPVLDDVTLDTPIAELRTLLALENQQALTFHVLLPPPSSPAQIGDAQPLTQRNQSIAEAGLKDGDTIRLQKGEGENHTRTDRGGSRPG</sequence>
<proteinExistence type="predicted"/>
<evidence type="ECO:0000313" key="3">
    <source>
        <dbReference type="Proteomes" id="UP000268162"/>
    </source>
</evidence>
<evidence type="ECO:0000313" key="2">
    <source>
        <dbReference type="EMBL" id="RKP39368.1"/>
    </source>
</evidence>